<reference evidence="2 3" key="1">
    <citation type="submission" date="2019-02" db="EMBL/GenBank/DDBJ databases">
        <title>Deep-cultivation of Planctomycetes and their phenomic and genomic characterization uncovers novel biology.</title>
        <authorList>
            <person name="Wiegand S."/>
            <person name="Jogler M."/>
            <person name="Boedeker C."/>
            <person name="Pinto D."/>
            <person name="Vollmers J."/>
            <person name="Rivas-Marin E."/>
            <person name="Kohn T."/>
            <person name="Peeters S.H."/>
            <person name="Heuer A."/>
            <person name="Rast P."/>
            <person name="Oberbeckmann S."/>
            <person name="Bunk B."/>
            <person name="Jeske O."/>
            <person name="Meyerdierks A."/>
            <person name="Storesund J.E."/>
            <person name="Kallscheuer N."/>
            <person name="Luecker S."/>
            <person name="Lage O.M."/>
            <person name="Pohl T."/>
            <person name="Merkel B.J."/>
            <person name="Hornburger P."/>
            <person name="Mueller R.-W."/>
            <person name="Bruemmer F."/>
            <person name="Labrenz M."/>
            <person name="Spormann A.M."/>
            <person name="Op Den Camp H."/>
            <person name="Overmann J."/>
            <person name="Amann R."/>
            <person name="Jetten M.S.M."/>
            <person name="Mascher T."/>
            <person name="Medema M.H."/>
            <person name="Devos D.P."/>
            <person name="Kaster A.-K."/>
            <person name="Ovreas L."/>
            <person name="Rohde M."/>
            <person name="Galperin M.Y."/>
            <person name="Jogler C."/>
        </authorList>
    </citation>
    <scope>NUCLEOTIDE SEQUENCE [LARGE SCALE GENOMIC DNA]</scope>
    <source>
        <strain evidence="2 3">Pla22</strain>
    </source>
</reference>
<evidence type="ECO:0000313" key="2">
    <source>
        <dbReference type="EMBL" id="TWT51480.1"/>
    </source>
</evidence>
<feature type="transmembrane region" description="Helical" evidence="1">
    <location>
        <begin position="35"/>
        <end position="52"/>
    </location>
</feature>
<evidence type="ECO:0000256" key="1">
    <source>
        <dbReference type="SAM" id="Phobius"/>
    </source>
</evidence>
<gene>
    <name evidence="2" type="ORF">Pla22_42580</name>
</gene>
<proteinExistence type="predicted"/>
<accession>A0A5C5WLC1</accession>
<organism evidence="2 3">
    <name type="scientific">Rubripirellula amarantea</name>
    <dbReference type="NCBI Taxonomy" id="2527999"/>
    <lineage>
        <taxon>Bacteria</taxon>
        <taxon>Pseudomonadati</taxon>
        <taxon>Planctomycetota</taxon>
        <taxon>Planctomycetia</taxon>
        <taxon>Pirellulales</taxon>
        <taxon>Pirellulaceae</taxon>
        <taxon>Rubripirellula</taxon>
    </lineage>
</organism>
<feature type="transmembrane region" description="Helical" evidence="1">
    <location>
        <begin position="12"/>
        <end position="29"/>
    </location>
</feature>
<comment type="caution">
    <text evidence="2">The sequence shown here is derived from an EMBL/GenBank/DDBJ whole genome shotgun (WGS) entry which is preliminary data.</text>
</comment>
<dbReference type="AlphaFoldDB" id="A0A5C5WLC1"/>
<keyword evidence="1" id="KW-0472">Membrane</keyword>
<name>A0A5C5WLC1_9BACT</name>
<feature type="transmembrane region" description="Helical" evidence="1">
    <location>
        <begin position="64"/>
        <end position="84"/>
    </location>
</feature>
<protein>
    <submittedName>
        <fullName evidence="2">Uncharacterized protein</fullName>
    </submittedName>
</protein>
<evidence type="ECO:0000313" key="3">
    <source>
        <dbReference type="Proteomes" id="UP000316598"/>
    </source>
</evidence>
<keyword evidence="3" id="KW-1185">Reference proteome</keyword>
<sequence length="134" mass="14600">MTNEPKSNQYGIWHLLFMTLGLAVVFALGRLAGAYASFAVVACLYAFAPWLAAPVSRMGSTRMIRYVIATAFLIVLMLVAMIYSRTSAEPDVASNVIFASTILWGPQIAILYMLRAARNAGLRSAGVHLNTSRK</sequence>
<keyword evidence="1" id="KW-1133">Transmembrane helix</keyword>
<feature type="transmembrane region" description="Helical" evidence="1">
    <location>
        <begin position="96"/>
        <end position="114"/>
    </location>
</feature>
<dbReference type="Proteomes" id="UP000316598">
    <property type="component" value="Unassembled WGS sequence"/>
</dbReference>
<keyword evidence="1" id="KW-0812">Transmembrane</keyword>
<dbReference type="EMBL" id="SJPI01000002">
    <property type="protein sequence ID" value="TWT51480.1"/>
    <property type="molecule type" value="Genomic_DNA"/>
</dbReference>